<evidence type="ECO:0000313" key="3">
    <source>
        <dbReference type="Proteomes" id="UP000789759"/>
    </source>
</evidence>
<sequence>MAYRGTAQMTVPQTRNEESPGPGEWRFGFNDNHDLIWQCRTSWDHGSWDTGTVE</sequence>
<organism evidence="2 3">
    <name type="scientific">Cetraspora pellucida</name>
    <dbReference type="NCBI Taxonomy" id="1433469"/>
    <lineage>
        <taxon>Eukaryota</taxon>
        <taxon>Fungi</taxon>
        <taxon>Fungi incertae sedis</taxon>
        <taxon>Mucoromycota</taxon>
        <taxon>Glomeromycotina</taxon>
        <taxon>Glomeromycetes</taxon>
        <taxon>Diversisporales</taxon>
        <taxon>Gigasporaceae</taxon>
        <taxon>Cetraspora</taxon>
    </lineage>
</organism>
<keyword evidence="3" id="KW-1185">Reference proteome</keyword>
<evidence type="ECO:0000256" key="1">
    <source>
        <dbReference type="SAM" id="MobiDB-lite"/>
    </source>
</evidence>
<dbReference type="Proteomes" id="UP000789759">
    <property type="component" value="Unassembled WGS sequence"/>
</dbReference>
<name>A0A9N9FK12_9GLOM</name>
<feature type="region of interest" description="Disordered" evidence="1">
    <location>
        <begin position="1"/>
        <end position="24"/>
    </location>
</feature>
<gene>
    <name evidence="2" type="ORF">CPELLU_LOCUS4236</name>
</gene>
<dbReference type="AlphaFoldDB" id="A0A9N9FK12"/>
<dbReference type="EMBL" id="CAJVQA010002201">
    <property type="protein sequence ID" value="CAG8539628.1"/>
    <property type="molecule type" value="Genomic_DNA"/>
</dbReference>
<accession>A0A9N9FK12</accession>
<protein>
    <submittedName>
        <fullName evidence="2">20646_t:CDS:1</fullName>
    </submittedName>
</protein>
<evidence type="ECO:0000313" key="2">
    <source>
        <dbReference type="EMBL" id="CAG8539628.1"/>
    </source>
</evidence>
<proteinExistence type="predicted"/>
<reference evidence="2" key="1">
    <citation type="submission" date="2021-06" db="EMBL/GenBank/DDBJ databases">
        <authorList>
            <person name="Kallberg Y."/>
            <person name="Tangrot J."/>
            <person name="Rosling A."/>
        </authorList>
    </citation>
    <scope>NUCLEOTIDE SEQUENCE</scope>
    <source>
        <strain evidence="2">FL966</strain>
    </source>
</reference>
<dbReference type="OrthoDB" id="2416592at2759"/>
<comment type="caution">
    <text evidence="2">The sequence shown here is derived from an EMBL/GenBank/DDBJ whole genome shotgun (WGS) entry which is preliminary data.</text>
</comment>